<sequence length="312" mass="32622">MPTSLQANRTLANPAAGAGSITAIEQFAQNNPALYAQMTALEQFNGQTILDKWVRSSGSSFVVSYSAEQAVLINQAYDALKDSVYVALVVQTRLKPYLDSIDLMVDEAGVHFDTTALASKVDAAITSDSRNGITDLIELNLFANSTLREVGFDGIATLRAQIAALPANSPVLAELTSLHVLRGTATGTDNHEVYLGDAGNNSFNGGGGDDVIDGRMATTLSVAQRAPMCSVVESVTTRSRVVAVTTCSMAAPSTTSWPAACMTPGTATTTERATTPTCSAGATAKTAFTTTTARQATWTSSSSRPVCCRPMC</sequence>
<accession>A0ABU8WQ68</accession>
<comment type="caution">
    <text evidence="1">The sequence shown here is derived from an EMBL/GenBank/DDBJ whole genome shotgun (WGS) entry which is preliminary data.</text>
</comment>
<protein>
    <recommendedName>
        <fullName evidence="3">Calcium-binding protein</fullName>
    </recommendedName>
</protein>
<evidence type="ECO:0008006" key="3">
    <source>
        <dbReference type="Google" id="ProtNLM"/>
    </source>
</evidence>
<proteinExistence type="predicted"/>
<dbReference type="Proteomes" id="UP001385892">
    <property type="component" value="Unassembled WGS sequence"/>
</dbReference>
<reference evidence="1 2" key="1">
    <citation type="submission" date="2024-03" db="EMBL/GenBank/DDBJ databases">
        <title>Novel species of the genus Variovorax.</title>
        <authorList>
            <person name="Liu Q."/>
            <person name="Xin Y.-H."/>
        </authorList>
    </citation>
    <scope>NUCLEOTIDE SEQUENCE [LARGE SCALE GENOMIC DNA]</scope>
    <source>
        <strain evidence="1 2">KACC 18900</strain>
    </source>
</reference>
<dbReference type="EMBL" id="JBBKZT010000011">
    <property type="protein sequence ID" value="MEJ8849673.1"/>
    <property type="molecule type" value="Genomic_DNA"/>
</dbReference>
<keyword evidence="2" id="KW-1185">Reference proteome</keyword>
<evidence type="ECO:0000313" key="1">
    <source>
        <dbReference type="EMBL" id="MEJ8849673.1"/>
    </source>
</evidence>
<evidence type="ECO:0000313" key="2">
    <source>
        <dbReference type="Proteomes" id="UP001385892"/>
    </source>
</evidence>
<gene>
    <name evidence="1" type="ORF">WKW82_23710</name>
</gene>
<name>A0ABU8WQ68_9BURK</name>
<organism evidence="1 2">
    <name type="scientific">Variovorax rhizosphaerae</name>
    <dbReference type="NCBI Taxonomy" id="1836200"/>
    <lineage>
        <taxon>Bacteria</taxon>
        <taxon>Pseudomonadati</taxon>
        <taxon>Pseudomonadota</taxon>
        <taxon>Betaproteobacteria</taxon>
        <taxon>Burkholderiales</taxon>
        <taxon>Comamonadaceae</taxon>
        <taxon>Variovorax</taxon>
    </lineage>
</organism>